<evidence type="ECO:0000256" key="2">
    <source>
        <dbReference type="ARBA" id="ARBA00023125"/>
    </source>
</evidence>
<gene>
    <name evidence="5" type="ORF">SE18_08975</name>
</gene>
<dbReference type="STRING" id="70996.SE18_08975"/>
<evidence type="ECO:0000259" key="4">
    <source>
        <dbReference type="PROSITE" id="PS50987"/>
    </source>
</evidence>
<keyword evidence="1" id="KW-0805">Transcription regulation</keyword>
<dbReference type="GO" id="GO:0003700">
    <property type="term" value="F:DNA-binding transcription factor activity"/>
    <property type="evidence" value="ECO:0007669"/>
    <property type="project" value="InterPro"/>
</dbReference>
<dbReference type="RefSeq" id="WP_054534104.1">
    <property type="nucleotide sequence ID" value="NZ_LGKP01000015.1"/>
</dbReference>
<dbReference type="InterPro" id="IPR001845">
    <property type="entry name" value="HTH_ArsR_DNA-bd_dom"/>
</dbReference>
<dbReference type="PANTHER" id="PTHR43132:SF2">
    <property type="entry name" value="ARSENICAL RESISTANCE OPERON REPRESSOR ARSR-RELATED"/>
    <property type="match status" value="1"/>
</dbReference>
<dbReference type="AlphaFoldDB" id="A0A0P6YER9"/>
<evidence type="ECO:0000256" key="1">
    <source>
        <dbReference type="ARBA" id="ARBA00023015"/>
    </source>
</evidence>
<dbReference type="PANTHER" id="PTHR43132">
    <property type="entry name" value="ARSENICAL RESISTANCE OPERON REPRESSOR ARSR-RELATED"/>
    <property type="match status" value="1"/>
</dbReference>
<keyword evidence="3" id="KW-0804">Transcription</keyword>
<organism evidence="5 6">
    <name type="scientific">Herpetosiphon geysericola</name>
    <dbReference type="NCBI Taxonomy" id="70996"/>
    <lineage>
        <taxon>Bacteria</taxon>
        <taxon>Bacillati</taxon>
        <taxon>Chloroflexota</taxon>
        <taxon>Chloroflexia</taxon>
        <taxon>Herpetosiphonales</taxon>
        <taxon>Herpetosiphonaceae</taxon>
        <taxon>Herpetosiphon</taxon>
    </lineage>
</organism>
<feature type="domain" description="HTH arsR-type" evidence="4">
    <location>
        <begin position="1"/>
        <end position="96"/>
    </location>
</feature>
<dbReference type="Gene3D" id="1.10.10.10">
    <property type="entry name" value="Winged helix-like DNA-binding domain superfamily/Winged helix DNA-binding domain"/>
    <property type="match status" value="1"/>
</dbReference>
<evidence type="ECO:0000313" key="6">
    <source>
        <dbReference type="Proteomes" id="UP000050277"/>
    </source>
</evidence>
<dbReference type="SUPFAM" id="SSF46785">
    <property type="entry name" value="Winged helix' DNA-binding domain"/>
    <property type="match status" value="1"/>
</dbReference>
<dbReference type="GO" id="GO:0003677">
    <property type="term" value="F:DNA binding"/>
    <property type="evidence" value="ECO:0007669"/>
    <property type="project" value="UniProtKB-KW"/>
</dbReference>
<dbReference type="EMBL" id="LGKP01000015">
    <property type="protein sequence ID" value="KPL88805.1"/>
    <property type="molecule type" value="Genomic_DNA"/>
</dbReference>
<accession>A0A0P6YER9</accession>
<dbReference type="PRINTS" id="PR00778">
    <property type="entry name" value="HTHARSR"/>
</dbReference>
<dbReference type="InterPro" id="IPR051011">
    <property type="entry name" value="Metal_resp_trans_reg"/>
</dbReference>
<dbReference type="NCBIfam" id="NF033788">
    <property type="entry name" value="HTH_metalloreg"/>
    <property type="match status" value="1"/>
</dbReference>
<dbReference type="Pfam" id="PF01022">
    <property type="entry name" value="HTH_5"/>
    <property type="match status" value="1"/>
</dbReference>
<keyword evidence="2" id="KW-0238">DNA-binding</keyword>
<reference evidence="5 6" key="1">
    <citation type="submission" date="2015-07" db="EMBL/GenBank/DDBJ databases">
        <title>Whole genome sequence of Herpetosiphon geysericola DSM 7119.</title>
        <authorList>
            <person name="Hemp J."/>
            <person name="Ward L.M."/>
            <person name="Pace L.A."/>
            <person name="Fischer W.W."/>
        </authorList>
    </citation>
    <scope>NUCLEOTIDE SEQUENCE [LARGE SCALE GENOMIC DNA]</scope>
    <source>
        <strain evidence="5 6">DSM 7119</strain>
    </source>
</reference>
<dbReference type="SMART" id="SM00418">
    <property type="entry name" value="HTH_ARSR"/>
    <property type="match status" value="1"/>
</dbReference>
<evidence type="ECO:0000256" key="3">
    <source>
        <dbReference type="ARBA" id="ARBA00023163"/>
    </source>
</evidence>
<keyword evidence="6" id="KW-1185">Reference proteome</keyword>
<proteinExistence type="predicted"/>
<name>A0A0P6YER9_9CHLR</name>
<dbReference type="InterPro" id="IPR036390">
    <property type="entry name" value="WH_DNA-bd_sf"/>
</dbReference>
<comment type="caution">
    <text evidence="5">The sequence shown here is derived from an EMBL/GenBank/DDBJ whole genome shotgun (WGS) entry which is preliminary data.</text>
</comment>
<dbReference type="PROSITE" id="PS50987">
    <property type="entry name" value="HTH_ARSR_2"/>
    <property type="match status" value="1"/>
</dbReference>
<sequence>MTSALPHEIQAFLRALGNETRQTILFLFASHQQLTVGEIAELAQIGQSTASEHLTMLKRAGLLTSTRQGKEVIYQADNQQMVAYAEELLTYLKTCTYE</sequence>
<protein>
    <recommendedName>
        <fullName evidence="4">HTH arsR-type domain-containing protein</fullName>
    </recommendedName>
</protein>
<evidence type="ECO:0000313" key="5">
    <source>
        <dbReference type="EMBL" id="KPL88805.1"/>
    </source>
</evidence>
<dbReference type="InterPro" id="IPR011991">
    <property type="entry name" value="ArsR-like_HTH"/>
</dbReference>
<dbReference type="InterPro" id="IPR036388">
    <property type="entry name" value="WH-like_DNA-bd_sf"/>
</dbReference>
<dbReference type="OrthoDB" id="9794330at2"/>
<dbReference type="CDD" id="cd00090">
    <property type="entry name" value="HTH_ARSR"/>
    <property type="match status" value="1"/>
</dbReference>
<dbReference type="Proteomes" id="UP000050277">
    <property type="component" value="Unassembled WGS sequence"/>
</dbReference>